<dbReference type="InterPro" id="IPR058240">
    <property type="entry name" value="rSAM_sf"/>
</dbReference>
<dbReference type="Proteomes" id="UP000782843">
    <property type="component" value="Unassembled WGS sequence"/>
</dbReference>
<comment type="caution">
    <text evidence="1">The sequence shown here is derived from an EMBL/GenBank/DDBJ whole genome shotgun (WGS) entry which is preliminary data.</text>
</comment>
<dbReference type="SUPFAM" id="SSF102114">
    <property type="entry name" value="Radical SAM enzymes"/>
    <property type="match status" value="1"/>
</dbReference>
<evidence type="ECO:0008006" key="3">
    <source>
        <dbReference type="Google" id="ProtNLM"/>
    </source>
</evidence>
<gene>
    <name evidence="1" type="ORF">KC660_03355</name>
</gene>
<accession>A0A955L3V0</accession>
<feature type="non-terminal residue" evidence="1">
    <location>
        <position position="1"/>
    </location>
</feature>
<dbReference type="PANTHER" id="PTHR42731">
    <property type="entry name" value="SLL1084 PROTEIN"/>
    <property type="match status" value="1"/>
</dbReference>
<sequence length="273" mass="30887">EGTKTIMKALIDKGLSPRVGSAKAEKIDREYIELVGKSGQEKIAFAPETGDYLLRKHLGKPGMTNEVLEEVIKTSIQAGIPNLDLYFILNLAKEAQNSSQKTIDLIMRFHELSQKEGLQGRLRMSAPNFFPKAWTPLQYAESGRIDTYLQKVATLQSTVGPYVAVSSMAESVDLLSQNIMSRGGVEVGHLLIEVYQKLKERELQTGEYQVDTFQDWRDALSTLGLNEEAYFSEKSTDKMLPWNYIHLNSSISQKQITKAWEVFQNKRAEFVFN</sequence>
<dbReference type="AlphaFoldDB" id="A0A955L3V0"/>
<proteinExistence type="predicted"/>
<organism evidence="1 2">
    <name type="scientific">Candidatus Dojkabacteria bacterium</name>
    <dbReference type="NCBI Taxonomy" id="2099670"/>
    <lineage>
        <taxon>Bacteria</taxon>
        <taxon>Candidatus Dojkabacteria</taxon>
    </lineage>
</organism>
<evidence type="ECO:0000313" key="1">
    <source>
        <dbReference type="EMBL" id="MCA9382416.1"/>
    </source>
</evidence>
<name>A0A955L3V0_9BACT</name>
<reference evidence="1" key="2">
    <citation type="journal article" date="2021" name="Microbiome">
        <title>Successional dynamics and alternative stable states in a saline activated sludge microbial community over 9 years.</title>
        <authorList>
            <person name="Wang Y."/>
            <person name="Ye J."/>
            <person name="Ju F."/>
            <person name="Liu L."/>
            <person name="Boyd J.A."/>
            <person name="Deng Y."/>
            <person name="Parks D.H."/>
            <person name="Jiang X."/>
            <person name="Yin X."/>
            <person name="Woodcroft B.J."/>
            <person name="Tyson G.W."/>
            <person name="Hugenholtz P."/>
            <person name="Polz M.F."/>
            <person name="Zhang T."/>
        </authorList>
    </citation>
    <scope>NUCLEOTIDE SEQUENCE</scope>
    <source>
        <strain evidence="1">HKST-UBA10</strain>
    </source>
</reference>
<evidence type="ECO:0000313" key="2">
    <source>
        <dbReference type="Proteomes" id="UP000782843"/>
    </source>
</evidence>
<reference evidence="1" key="1">
    <citation type="submission" date="2020-04" db="EMBL/GenBank/DDBJ databases">
        <authorList>
            <person name="Zhang T."/>
        </authorList>
    </citation>
    <scope>NUCLEOTIDE SEQUENCE</scope>
    <source>
        <strain evidence="1">HKST-UBA10</strain>
    </source>
</reference>
<dbReference type="PANTHER" id="PTHR42731:SF1">
    <property type="entry name" value="RADICAL SAM DOMAIN PROTEIN"/>
    <property type="match status" value="1"/>
</dbReference>
<dbReference type="EMBL" id="JAGQLG010000127">
    <property type="protein sequence ID" value="MCA9382416.1"/>
    <property type="molecule type" value="Genomic_DNA"/>
</dbReference>
<protein>
    <recommendedName>
        <fullName evidence="3">Radical SAM protein</fullName>
    </recommendedName>
</protein>